<evidence type="ECO:0000313" key="3">
    <source>
        <dbReference type="EMBL" id="CDH48589.1"/>
    </source>
</evidence>
<sequence>MYNTRRLSLLLICPPGLIQYLLRVCPRPADWPEGDDSWVAVKELRDLAMEGARQRFVDRNGAPRGTAQNLEVSRQRRN</sequence>
<dbReference type="EMBL" id="CBTN010000001">
    <property type="protein sequence ID" value="CDH48589.1"/>
    <property type="molecule type" value="Genomic_DNA"/>
</dbReference>
<name>A0A068RF61_9FUNG</name>
<organism evidence="3 4">
    <name type="scientific">Lichtheimia corymbifera JMRC:FSU:9682</name>
    <dbReference type="NCBI Taxonomy" id="1263082"/>
    <lineage>
        <taxon>Eukaryota</taxon>
        <taxon>Fungi</taxon>
        <taxon>Fungi incertae sedis</taxon>
        <taxon>Mucoromycota</taxon>
        <taxon>Mucoromycotina</taxon>
        <taxon>Mucoromycetes</taxon>
        <taxon>Mucorales</taxon>
        <taxon>Lichtheimiaceae</taxon>
        <taxon>Lichtheimia</taxon>
    </lineage>
</organism>
<protein>
    <submittedName>
        <fullName evidence="3">Uncharacterized protein</fullName>
    </submittedName>
</protein>
<accession>A0A068RF61</accession>
<feature type="signal peptide" evidence="2">
    <location>
        <begin position="1"/>
        <end position="19"/>
    </location>
</feature>
<proteinExistence type="predicted"/>
<keyword evidence="2" id="KW-0732">Signal</keyword>
<reference evidence="3" key="1">
    <citation type="submission" date="2013-08" db="EMBL/GenBank/DDBJ databases">
        <title>Gene expansion shapes genome architecture in the human pathogen Lichtheimia corymbifera: an evolutionary genomics analysis in the ancient terrestrial Mucorales (Mucoromycotina).</title>
        <authorList>
            <person name="Schwartze V.U."/>
            <person name="Winter S."/>
            <person name="Shelest E."/>
            <person name="Marcet-Houben M."/>
            <person name="Horn F."/>
            <person name="Wehner S."/>
            <person name="Hoffmann K."/>
            <person name="Riege K."/>
            <person name="Sammeth M."/>
            <person name="Nowrousian M."/>
            <person name="Valiante V."/>
            <person name="Linde J."/>
            <person name="Jacobsen I.D."/>
            <person name="Marz M."/>
            <person name="Brakhage A.A."/>
            <person name="Gabaldon T."/>
            <person name="Bocker S."/>
            <person name="Voigt K."/>
        </authorList>
    </citation>
    <scope>NUCLEOTIDE SEQUENCE [LARGE SCALE GENOMIC DNA]</scope>
    <source>
        <strain evidence="3">FSU 9682</strain>
    </source>
</reference>
<evidence type="ECO:0000313" key="4">
    <source>
        <dbReference type="Proteomes" id="UP000027586"/>
    </source>
</evidence>
<evidence type="ECO:0000256" key="2">
    <source>
        <dbReference type="SAM" id="SignalP"/>
    </source>
</evidence>
<feature type="region of interest" description="Disordered" evidence="1">
    <location>
        <begin position="55"/>
        <end position="78"/>
    </location>
</feature>
<dbReference type="Proteomes" id="UP000027586">
    <property type="component" value="Unassembled WGS sequence"/>
</dbReference>
<keyword evidence="4" id="KW-1185">Reference proteome</keyword>
<evidence type="ECO:0000256" key="1">
    <source>
        <dbReference type="SAM" id="MobiDB-lite"/>
    </source>
</evidence>
<dbReference type="VEuPathDB" id="FungiDB:LCOR_00365.1"/>
<dbReference type="AlphaFoldDB" id="A0A068RF61"/>
<gene>
    <name evidence="3" type="ORF">LCOR_00365.1</name>
</gene>
<comment type="caution">
    <text evidence="3">The sequence shown here is derived from an EMBL/GenBank/DDBJ whole genome shotgun (WGS) entry which is preliminary data.</text>
</comment>
<feature type="chain" id="PRO_5001655076" evidence="2">
    <location>
        <begin position="20"/>
        <end position="78"/>
    </location>
</feature>